<proteinExistence type="predicted"/>
<gene>
    <name evidence="2" type="ORF">QR685DRAFT_594540</name>
</gene>
<feature type="region of interest" description="Disordered" evidence="1">
    <location>
        <begin position="14"/>
        <end position="42"/>
    </location>
</feature>
<protein>
    <submittedName>
        <fullName evidence="2">Uncharacterized protein</fullName>
    </submittedName>
</protein>
<name>A0ABR3DUU1_NEUIN</name>
<evidence type="ECO:0000313" key="2">
    <source>
        <dbReference type="EMBL" id="KAL0476142.1"/>
    </source>
</evidence>
<accession>A0ABR3DUU1</accession>
<comment type="caution">
    <text evidence="2">The sequence shown here is derived from an EMBL/GenBank/DDBJ whole genome shotgun (WGS) entry which is preliminary data.</text>
</comment>
<evidence type="ECO:0000256" key="1">
    <source>
        <dbReference type="SAM" id="MobiDB-lite"/>
    </source>
</evidence>
<dbReference type="Proteomes" id="UP001451303">
    <property type="component" value="Unassembled WGS sequence"/>
</dbReference>
<dbReference type="EMBL" id="JAVLET010000001">
    <property type="protein sequence ID" value="KAL0476142.1"/>
    <property type="molecule type" value="Genomic_DNA"/>
</dbReference>
<reference evidence="2 3" key="1">
    <citation type="submission" date="2023-09" db="EMBL/GenBank/DDBJ databases">
        <title>Multi-omics analysis of a traditional fermented food reveals byproduct-associated fungal strains for waste-to-food upcycling.</title>
        <authorList>
            <consortium name="Lawrence Berkeley National Laboratory"/>
            <person name="Rekdal V.M."/>
            <person name="Villalobos-Escobedo J.M."/>
            <person name="Rodriguez-Valeron N."/>
            <person name="Garcia M.O."/>
            <person name="Vasquez D.P."/>
            <person name="Damayanti I."/>
            <person name="Sorensen P.M."/>
            <person name="Baidoo E.E."/>
            <person name="De Carvalho A.C."/>
            <person name="Riley R."/>
            <person name="Lipzen A."/>
            <person name="He G."/>
            <person name="Yan M."/>
            <person name="Haridas S."/>
            <person name="Daum C."/>
            <person name="Yoshinaga Y."/>
            <person name="Ng V."/>
            <person name="Grigoriev I.V."/>
            <person name="Munk R."/>
            <person name="Nuraida L."/>
            <person name="Wijaya C.H."/>
            <person name="Morales P.-C."/>
            <person name="Keasling J.D."/>
        </authorList>
    </citation>
    <scope>NUCLEOTIDE SEQUENCE [LARGE SCALE GENOMIC DNA]</scope>
    <source>
        <strain evidence="2 3">FGSC 2613</strain>
    </source>
</reference>
<organism evidence="2 3">
    <name type="scientific">Neurospora intermedia</name>
    <dbReference type="NCBI Taxonomy" id="5142"/>
    <lineage>
        <taxon>Eukaryota</taxon>
        <taxon>Fungi</taxon>
        <taxon>Dikarya</taxon>
        <taxon>Ascomycota</taxon>
        <taxon>Pezizomycotina</taxon>
        <taxon>Sordariomycetes</taxon>
        <taxon>Sordariomycetidae</taxon>
        <taxon>Sordariales</taxon>
        <taxon>Sordariaceae</taxon>
        <taxon>Neurospora</taxon>
    </lineage>
</organism>
<keyword evidence="3" id="KW-1185">Reference proteome</keyword>
<sequence>MGIGWGLAAWKLGCQTPPKPKEARPGIEGAGTGKPADTEPDALRWVLPPASGLVNLEGS</sequence>
<evidence type="ECO:0000313" key="3">
    <source>
        <dbReference type="Proteomes" id="UP001451303"/>
    </source>
</evidence>